<sequence length="116" mass="12518">MKDPFDLRPETVSDAVDRALESEPVLRALPPFLQEPVRDALRTLDETLLDQAIDVLTIDDGAKSVIRTAAVAALKLAKGQTFEALTPPLHEIPPSVAPPVPSAPGETIFTLPIIKF</sequence>
<accession>A0ABZ2LQM2</accession>
<evidence type="ECO:0000313" key="1">
    <source>
        <dbReference type="EMBL" id="WXB12076.1"/>
    </source>
</evidence>
<gene>
    <name evidence="1" type="ORF">LZC94_30005</name>
</gene>
<dbReference type="Proteomes" id="UP001370348">
    <property type="component" value="Chromosome"/>
</dbReference>
<proteinExistence type="predicted"/>
<name>A0ABZ2LQM2_9BACT</name>
<organism evidence="1 2">
    <name type="scientific">Pendulispora albinea</name>
    <dbReference type="NCBI Taxonomy" id="2741071"/>
    <lineage>
        <taxon>Bacteria</taxon>
        <taxon>Pseudomonadati</taxon>
        <taxon>Myxococcota</taxon>
        <taxon>Myxococcia</taxon>
        <taxon>Myxococcales</taxon>
        <taxon>Sorangiineae</taxon>
        <taxon>Pendulisporaceae</taxon>
        <taxon>Pendulispora</taxon>
    </lineage>
</organism>
<dbReference type="EMBL" id="CP089984">
    <property type="protein sequence ID" value="WXB12076.1"/>
    <property type="molecule type" value="Genomic_DNA"/>
</dbReference>
<dbReference type="RefSeq" id="WP_394821693.1">
    <property type="nucleotide sequence ID" value="NZ_CP089984.1"/>
</dbReference>
<reference evidence="1 2" key="1">
    <citation type="submission" date="2021-12" db="EMBL/GenBank/DDBJ databases">
        <title>Discovery of the Pendulisporaceae a myxobacterial family with distinct sporulation behavior and unique specialized metabolism.</title>
        <authorList>
            <person name="Garcia R."/>
            <person name="Popoff A."/>
            <person name="Bader C.D."/>
            <person name="Loehr J."/>
            <person name="Walesch S."/>
            <person name="Walt C."/>
            <person name="Boldt J."/>
            <person name="Bunk B."/>
            <person name="Haeckl F.J.F.P.J."/>
            <person name="Gunesch A.P."/>
            <person name="Birkelbach J."/>
            <person name="Nuebel U."/>
            <person name="Pietschmann T."/>
            <person name="Bach T."/>
            <person name="Mueller R."/>
        </authorList>
    </citation>
    <scope>NUCLEOTIDE SEQUENCE [LARGE SCALE GENOMIC DNA]</scope>
    <source>
        <strain evidence="1 2">MSr11954</strain>
    </source>
</reference>
<protein>
    <submittedName>
        <fullName evidence="1">Uncharacterized protein</fullName>
    </submittedName>
</protein>
<keyword evidence="2" id="KW-1185">Reference proteome</keyword>
<evidence type="ECO:0000313" key="2">
    <source>
        <dbReference type="Proteomes" id="UP001370348"/>
    </source>
</evidence>